<evidence type="ECO:0000256" key="1">
    <source>
        <dbReference type="ARBA" id="ARBA00022801"/>
    </source>
</evidence>
<reference evidence="4" key="1">
    <citation type="journal article" date="2019" name="Int. J. Syst. Evol. Microbiol.">
        <title>The Global Catalogue of Microorganisms (GCM) 10K type strain sequencing project: providing services to taxonomists for standard genome sequencing and annotation.</title>
        <authorList>
            <consortium name="The Broad Institute Genomics Platform"/>
            <consortium name="The Broad Institute Genome Sequencing Center for Infectious Disease"/>
            <person name="Wu L."/>
            <person name="Ma J."/>
        </authorList>
    </citation>
    <scope>NUCLEOTIDE SEQUENCE [LARGE SCALE GENOMIC DNA]</scope>
    <source>
        <strain evidence="4">JCM 18050</strain>
    </source>
</reference>
<dbReference type="PANTHER" id="PTHR43540:SF1">
    <property type="entry name" value="ISOCHORISMATASE HYDROLASE"/>
    <property type="match status" value="1"/>
</dbReference>
<keyword evidence="1 3" id="KW-0378">Hydrolase</keyword>
<protein>
    <submittedName>
        <fullName evidence="3">Cysteine hydrolase</fullName>
    </submittedName>
</protein>
<dbReference type="Proteomes" id="UP001500171">
    <property type="component" value="Unassembled WGS sequence"/>
</dbReference>
<dbReference type="PANTHER" id="PTHR43540">
    <property type="entry name" value="PEROXYUREIDOACRYLATE/UREIDOACRYLATE AMIDOHYDROLASE-RELATED"/>
    <property type="match status" value="1"/>
</dbReference>
<dbReference type="RefSeq" id="WP_345490546.1">
    <property type="nucleotide sequence ID" value="NZ_BAABHY010000001.1"/>
</dbReference>
<keyword evidence="4" id="KW-1185">Reference proteome</keyword>
<dbReference type="Gene3D" id="3.40.50.850">
    <property type="entry name" value="Isochorismatase-like"/>
    <property type="match status" value="1"/>
</dbReference>
<proteinExistence type="predicted"/>
<dbReference type="EMBL" id="BAABHY010000001">
    <property type="protein sequence ID" value="GAA5110622.1"/>
    <property type="molecule type" value="Genomic_DNA"/>
</dbReference>
<dbReference type="InterPro" id="IPR036380">
    <property type="entry name" value="Isochorismatase-like_sf"/>
</dbReference>
<evidence type="ECO:0000313" key="3">
    <source>
        <dbReference type="EMBL" id="GAA5110622.1"/>
    </source>
</evidence>
<comment type="caution">
    <text evidence="3">The sequence shown here is derived from an EMBL/GenBank/DDBJ whole genome shotgun (WGS) entry which is preliminary data.</text>
</comment>
<organism evidence="3 4">
    <name type="scientific">Orbus sasakiae</name>
    <dbReference type="NCBI Taxonomy" id="1078475"/>
    <lineage>
        <taxon>Bacteria</taxon>
        <taxon>Pseudomonadati</taxon>
        <taxon>Pseudomonadota</taxon>
        <taxon>Gammaproteobacteria</taxon>
        <taxon>Orbales</taxon>
        <taxon>Orbaceae</taxon>
        <taxon>Orbus</taxon>
    </lineage>
</organism>
<accession>A0ABP9N6C3</accession>
<gene>
    <name evidence="3" type="ORF">GCM10023211_15250</name>
</gene>
<dbReference type="CDD" id="cd00431">
    <property type="entry name" value="cysteine_hydrolases"/>
    <property type="match status" value="1"/>
</dbReference>
<evidence type="ECO:0000313" key="4">
    <source>
        <dbReference type="Proteomes" id="UP001500171"/>
    </source>
</evidence>
<feature type="domain" description="Isochorismatase-like" evidence="2">
    <location>
        <begin position="3"/>
        <end position="182"/>
    </location>
</feature>
<dbReference type="GO" id="GO:0016787">
    <property type="term" value="F:hydrolase activity"/>
    <property type="evidence" value="ECO:0007669"/>
    <property type="project" value="UniProtKB-KW"/>
</dbReference>
<dbReference type="Pfam" id="PF00857">
    <property type="entry name" value="Isochorismatase"/>
    <property type="match status" value="1"/>
</dbReference>
<dbReference type="SUPFAM" id="SSF52499">
    <property type="entry name" value="Isochorismatase-like hydrolases"/>
    <property type="match status" value="1"/>
</dbReference>
<dbReference type="InterPro" id="IPR050272">
    <property type="entry name" value="Isochorismatase-like_hydrls"/>
</dbReference>
<sequence length="191" mass="21140">MKTAFIGIDYIIDIMHPDGKIARSAEQATQSDVISKANQILHLAEQRGWLKLLVKVGFSANYVEQPKDSPMFSKANQFGALMLGHKGTDFHPDLHADKVDMVIIKPRVSAFYCTELEAVLRANKIERLVIAGVSTVMTVQSTARDAHDRDYQVVIVEEACAAPTQVEHESSIAFLKQIASVVNCQQLSEMV</sequence>
<dbReference type="InterPro" id="IPR000868">
    <property type="entry name" value="Isochorismatase-like_dom"/>
</dbReference>
<name>A0ABP9N6C3_9GAMM</name>
<evidence type="ECO:0000259" key="2">
    <source>
        <dbReference type="Pfam" id="PF00857"/>
    </source>
</evidence>